<dbReference type="GO" id="GO:0005829">
    <property type="term" value="C:cytosol"/>
    <property type="evidence" value="ECO:0007669"/>
    <property type="project" value="TreeGrafter"/>
</dbReference>
<dbReference type="EMBL" id="JAUTDP010000001">
    <property type="protein sequence ID" value="KAK3402482.1"/>
    <property type="molecule type" value="Genomic_DNA"/>
</dbReference>
<dbReference type="Proteomes" id="UP001281003">
    <property type="component" value="Unassembled WGS sequence"/>
</dbReference>
<dbReference type="PROSITE" id="PS50011">
    <property type="entry name" value="PROTEIN_KINASE_DOM"/>
    <property type="match status" value="1"/>
</dbReference>
<keyword evidence="9" id="KW-0653">Protein transport</keyword>
<dbReference type="InterPro" id="IPR000719">
    <property type="entry name" value="Prot_kinase_dom"/>
</dbReference>
<evidence type="ECO:0000256" key="13">
    <source>
        <dbReference type="ARBA" id="ARBA00048679"/>
    </source>
</evidence>
<evidence type="ECO:0000256" key="2">
    <source>
        <dbReference type="ARBA" id="ARBA00012513"/>
    </source>
</evidence>
<reference evidence="16" key="2">
    <citation type="submission" date="2023-07" db="EMBL/GenBank/DDBJ databases">
        <authorList>
            <consortium name="Lawrence Berkeley National Laboratory"/>
            <person name="Haridas S."/>
            <person name="Hensen N."/>
            <person name="Bonometti L."/>
            <person name="Westerberg I."/>
            <person name="Brannstrom I.O."/>
            <person name="Guillou S."/>
            <person name="Cros-Aarteil S."/>
            <person name="Calhoun S."/>
            <person name="Kuo A."/>
            <person name="Mondo S."/>
            <person name="Pangilinan J."/>
            <person name="Riley R."/>
            <person name="LaButti K."/>
            <person name="Andreopoulos B."/>
            <person name="Lipzen A."/>
            <person name="Chen C."/>
            <person name="Yanf M."/>
            <person name="Daum C."/>
            <person name="Ng V."/>
            <person name="Clum A."/>
            <person name="Steindorff A."/>
            <person name="Ohm R."/>
            <person name="Martin F."/>
            <person name="Silar P."/>
            <person name="Natvig D."/>
            <person name="Lalanne C."/>
            <person name="Gautier V."/>
            <person name="Ament-velasquez S.L."/>
            <person name="Kruys A."/>
            <person name="Hutchinson M.I."/>
            <person name="Powell A.J."/>
            <person name="Barry K."/>
            <person name="Miller A.N."/>
            <person name="Grigoriev I.V."/>
            <person name="Debuchy R."/>
            <person name="Gladieux P."/>
            <person name="Thoren M.H."/>
            <person name="Johannesson H."/>
        </authorList>
    </citation>
    <scope>NUCLEOTIDE SEQUENCE</scope>
    <source>
        <strain evidence="16">FGSC 1904</strain>
    </source>
</reference>
<dbReference type="GO" id="GO:0015031">
    <property type="term" value="P:protein transport"/>
    <property type="evidence" value="ECO:0007669"/>
    <property type="project" value="UniProtKB-KW"/>
</dbReference>
<organism evidence="16 17">
    <name type="scientific">Sordaria brevicollis</name>
    <dbReference type="NCBI Taxonomy" id="83679"/>
    <lineage>
        <taxon>Eukaryota</taxon>
        <taxon>Fungi</taxon>
        <taxon>Dikarya</taxon>
        <taxon>Ascomycota</taxon>
        <taxon>Pezizomycotina</taxon>
        <taxon>Sordariomycetes</taxon>
        <taxon>Sordariomycetidae</taxon>
        <taxon>Sordariales</taxon>
        <taxon>Sordariaceae</taxon>
        <taxon>Sordaria</taxon>
    </lineage>
</organism>
<dbReference type="EC" id="2.7.11.1" evidence="2"/>
<gene>
    <name evidence="16" type="ORF">B0T20DRAFT_344738</name>
</gene>
<evidence type="ECO:0000259" key="15">
    <source>
        <dbReference type="PROSITE" id="PS50011"/>
    </source>
</evidence>
<dbReference type="GO" id="GO:0034045">
    <property type="term" value="C:phagophore assembly site membrane"/>
    <property type="evidence" value="ECO:0007669"/>
    <property type="project" value="UniProtKB-SubCell"/>
</dbReference>
<name>A0AAE0PME3_SORBR</name>
<dbReference type="Pfam" id="PF00069">
    <property type="entry name" value="Pkinase"/>
    <property type="match status" value="1"/>
</dbReference>
<keyword evidence="4" id="KW-0723">Serine/threonine-protein kinase</keyword>
<dbReference type="SMART" id="SM00220">
    <property type="entry name" value="S_TKc"/>
    <property type="match status" value="1"/>
</dbReference>
<comment type="caution">
    <text evidence="16">The sequence shown here is derived from an EMBL/GenBank/DDBJ whole genome shotgun (WGS) entry which is preliminary data.</text>
</comment>
<dbReference type="GO" id="GO:0005524">
    <property type="term" value="F:ATP binding"/>
    <property type="evidence" value="ECO:0007669"/>
    <property type="project" value="UniProtKB-KW"/>
</dbReference>
<keyword evidence="14" id="KW-0812">Transmembrane</keyword>
<dbReference type="InterPro" id="IPR045269">
    <property type="entry name" value="Atg1-like"/>
</dbReference>
<dbReference type="PROSITE" id="PS00108">
    <property type="entry name" value="PROTEIN_KINASE_ST"/>
    <property type="match status" value="1"/>
</dbReference>
<dbReference type="GO" id="GO:0005776">
    <property type="term" value="C:autophagosome"/>
    <property type="evidence" value="ECO:0007669"/>
    <property type="project" value="TreeGrafter"/>
</dbReference>
<evidence type="ECO:0000256" key="4">
    <source>
        <dbReference type="ARBA" id="ARBA00022527"/>
    </source>
</evidence>
<evidence type="ECO:0000256" key="12">
    <source>
        <dbReference type="ARBA" id="ARBA00047899"/>
    </source>
</evidence>
<comment type="catalytic activity">
    <reaction evidence="13">
        <text>L-seryl-[protein] + ATP = O-phospho-L-seryl-[protein] + ADP + H(+)</text>
        <dbReference type="Rhea" id="RHEA:17989"/>
        <dbReference type="Rhea" id="RHEA-COMP:9863"/>
        <dbReference type="Rhea" id="RHEA-COMP:11604"/>
        <dbReference type="ChEBI" id="CHEBI:15378"/>
        <dbReference type="ChEBI" id="CHEBI:29999"/>
        <dbReference type="ChEBI" id="CHEBI:30616"/>
        <dbReference type="ChEBI" id="CHEBI:83421"/>
        <dbReference type="ChEBI" id="CHEBI:456216"/>
        <dbReference type="EC" id="2.7.11.1"/>
    </reaction>
</comment>
<proteinExistence type="predicted"/>
<keyword evidence="10" id="KW-0072">Autophagy</keyword>
<feature type="domain" description="Protein kinase" evidence="15">
    <location>
        <begin position="1"/>
        <end position="230"/>
    </location>
</feature>
<evidence type="ECO:0000256" key="3">
    <source>
        <dbReference type="ARBA" id="ARBA00022448"/>
    </source>
</evidence>
<dbReference type="InterPro" id="IPR008271">
    <property type="entry name" value="Ser/Thr_kinase_AS"/>
</dbReference>
<accession>A0AAE0PME3</accession>
<dbReference type="Gene3D" id="1.10.510.10">
    <property type="entry name" value="Transferase(Phosphotransferase) domain 1"/>
    <property type="match status" value="1"/>
</dbReference>
<evidence type="ECO:0000256" key="9">
    <source>
        <dbReference type="ARBA" id="ARBA00022927"/>
    </source>
</evidence>
<comment type="subcellular location">
    <subcellularLocation>
        <location evidence="1">Preautophagosomal structure membrane</location>
        <topology evidence="1">Peripheral membrane protein</topology>
    </subcellularLocation>
</comment>
<evidence type="ECO:0000256" key="10">
    <source>
        <dbReference type="ARBA" id="ARBA00023006"/>
    </source>
</evidence>
<dbReference type="GO" id="GO:0000045">
    <property type="term" value="P:autophagosome assembly"/>
    <property type="evidence" value="ECO:0007669"/>
    <property type="project" value="TreeGrafter"/>
</dbReference>
<dbReference type="PANTHER" id="PTHR24348">
    <property type="entry name" value="SERINE/THREONINE-PROTEIN KINASE UNC-51-RELATED"/>
    <property type="match status" value="1"/>
</dbReference>
<evidence type="ECO:0000256" key="7">
    <source>
        <dbReference type="ARBA" id="ARBA00022777"/>
    </source>
</evidence>
<dbReference type="GO" id="GO:0004674">
    <property type="term" value="F:protein serine/threonine kinase activity"/>
    <property type="evidence" value="ECO:0007669"/>
    <property type="project" value="UniProtKB-KW"/>
</dbReference>
<dbReference type="AlphaFoldDB" id="A0AAE0PME3"/>
<keyword evidence="14" id="KW-1133">Transmembrane helix</keyword>
<dbReference type="InterPro" id="IPR011009">
    <property type="entry name" value="Kinase-like_dom_sf"/>
</dbReference>
<reference evidence="16" key="1">
    <citation type="journal article" date="2023" name="Mol. Phylogenet. Evol.">
        <title>Genome-scale phylogeny and comparative genomics of the fungal order Sordariales.</title>
        <authorList>
            <person name="Hensen N."/>
            <person name="Bonometti L."/>
            <person name="Westerberg I."/>
            <person name="Brannstrom I.O."/>
            <person name="Guillou S."/>
            <person name="Cros-Aarteil S."/>
            <person name="Calhoun S."/>
            <person name="Haridas S."/>
            <person name="Kuo A."/>
            <person name="Mondo S."/>
            <person name="Pangilinan J."/>
            <person name="Riley R."/>
            <person name="LaButti K."/>
            <person name="Andreopoulos B."/>
            <person name="Lipzen A."/>
            <person name="Chen C."/>
            <person name="Yan M."/>
            <person name="Daum C."/>
            <person name="Ng V."/>
            <person name="Clum A."/>
            <person name="Steindorff A."/>
            <person name="Ohm R.A."/>
            <person name="Martin F."/>
            <person name="Silar P."/>
            <person name="Natvig D.O."/>
            <person name="Lalanne C."/>
            <person name="Gautier V."/>
            <person name="Ament-Velasquez S.L."/>
            <person name="Kruys A."/>
            <person name="Hutchinson M.I."/>
            <person name="Powell A.J."/>
            <person name="Barry K."/>
            <person name="Miller A.N."/>
            <person name="Grigoriev I.V."/>
            <person name="Debuchy R."/>
            <person name="Gladieux P."/>
            <person name="Hiltunen Thoren M."/>
            <person name="Johannesson H."/>
        </authorList>
    </citation>
    <scope>NUCLEOTIDE SEQUENCE</scope>
    <source>
        <strain evidence="16">FGSC 1904</strain>
    </source>
</reference>
<dbReference type="SUPFAM" id="SSF56112">
    <property type="entry name" value="Protein kinase-like (PK-like)"/>
    <property type="match status" value="1"/>
</dbReference>
<keyword evidence="14" id="KW-0472">Membrane</keyword>
<evidence type="ECO:0000256" key="11">
    <source>
        <dbReference type="ARBA" id="ARBA00030237"/>
    </source>
</evidence>
<comment type="catalytic activity">
    <reaction evidence="12">
        <text>L-threonyl-[protein] + ATP = O-phospho-L-threonyl-[protein] + ADP + H(+)</text>
        <dbReference type="Rhea" id="RHEA:46608"/>
        <dbReference type="Rhea" id="RHEA-COMP:11060"/>
        <dbReference type="Rhea" id="RHEA-COMP:11605"/>
        <dbReference type="ChEBI" id="CHEBI:15378"/>
        <dbReference type="ChEBI" id="CHEBI:30013"/>
        <dbReference type="ChEBI" id="CHEBI:30616"/>
        <dbReference type="ChEBI" id="CHEBI:61977"/>
        <dbReference type="ChEBI" id="CHEBI:456216"/>
        <dbReference type="EC" id="2.7.11.1"/>
    </reaction>
</comment>
<feature type="transmembrane region" description="Helical" evidence="14">
    <location>
        <begin position="6"/>
        <end position="28"/>
    </location>
</feature>
<evidence type="ECO:0000256" key="8">
    <source>
        <dbReference type="ARBA" id="ARBA00022840"/>
    </source>
</evidence>
<dbReference type="GO" id="GO:0010506">
    <property type="term" value="P:regulation of autophagy"/>
    <property type="evidence" value="ECO:0007669"/>
    <property type="project" value="InterPro"/>
</dbReference>
<keyword evidence="5" id="KW-0808">Transferase</keyword>
<evidence type="ECO:0000256" key="1">
    <source>
        <dbReference type="ARBA" id="ARBA00004623"/>
    </source>
</evidence>
<evidence type="ECO:0000256" key="6">
    <source>
        <dbReference type="ARBA" id="ARBA00022741"/>
    </source>
</evidence>
<evidence type="ECO:0000256" key="14">
    <source>
        <dbReference type="SAM" id="Phobius"/>
    </source>
</evidence>
<keyword evidence="6" id="KW-0547">Nucleotide-binding</keyword>
<feature type="non-terminal residue" evidence="16">
    <location>
        <position position="244"/>
    </location>
</feature>
<keyword evidence="7 16" id="KW-0418">Kinase</keyword>
<evidence type="ECO:0000313" key="16">
    <source>
        <dbReference type="EMBL" id="KAK3402482.1"/>
    </source>
</evidence>
<evidence type="ECO:0000256" key="5">
    <source>
        <dbReference type="ARBA" id="ARBA00022679"/>
    </source>
</evidence>
<protein>
    <recommendedName>
        <fullName evidence="2">non-specific serine/threonine protein kinase</fullName>
        <ecNumber evidence="2">2.7.11.1</ecNumber>
    </recommendedName>
    <alternativeName>
        <fullName evidence="11">Autophagy-related protein 1</fullName>
    </alternativeName>
</protein>
<sequence length="244" mass="28146">KDYCNYFVSFFGWFTFTRGSLTYVYIIMEYLREGSLYKYLEDNGALDETSCRQVVHQILQGLAIMHRAGIAHRDLKPQNILISQLPSPGVFELGWQIKLADFGITRTIESRNGYSSVKVTVAYQAPEVDVGGYYPRSYGLTDFFRVDMWALATTAYQLLCTEMPFQSHSIKSEFVARGPCYNAITQRYQTTLAARHPEGIKPEAYQFISELFTVAENRKLTQDCLQHAWFQEKPMILDTDTRME</sequence>
<keyword evidence="17" id="KW-1185">Reference proteome</keyword>
<dbReference type="PANTHER" id="PTHR24348:SF22">
    <property type="entry name" value="NON-SPECIFIC SERINE_THREONINE PROTEIN KINASE"/>
    <property type="match status" value="1"/>
</dbReference>
<evidence type="ECO:0000313" key="17">
    <source>
        <dbReference type="Proteomes" id="UP001281003"/>
    </source>
</evidence>
<keyword evidence="3" id="KW-0813">Transport</keyword>
<keyword evidence="8" id="KW-0067">ATP-binding</keyword>